<comment type="caution">
    <text evidence="8">The sequence shown here is derived from an EMBL/GenBank/DDBJ whole genome shotgun (WGS) entry which is preliminary data.</text>
</comment>
<keyword evidence="3" id="KW-0285">Flavoprotein</keyword>
<proteinExistence type="inferred from homology"/>
<dbReference type="OrthoDB" id="5168853at2"/>
<comment type="similarity">
    <text evidence="2">Belongs to the FAD-binding monooxygenase family.</text>
</comment>
<evidence type="ECO:0000256" key="4">
    <source>
        <dbReference type="ARBA" id="ARBA00022827"/>
    </source>
</evidence>
<sequence>MESSIDVDEIRRRYEQERLRRSDAHRGDLVKLEGELAHYLDDPYMKPTERAPIADEVDAIIVGAGFGGLLAAARFKEAGLRNVRIIDRGGDVGGVWYWNRYPGAMCDVESYIYLPLIEETGAKLPPLKYALGPMIYEHAKHVAKFYGLYDLGLFHTGVTKLTWADGAWEVDTDRGDHMRAKYVAVCEGTFSVPKLPDLPGILDFKGHAFHTSRWDYEYTGGDSESVMTNLTDKRVAVIGTGATAVQIVPPLGRSAKEVLVFQRTPSTVGPRDQKPTDYSWAETLEPGWQLERMRNFTSIISGDPVDEDQVQDAWTRIYAELIRNPGTPEMTADQVKAKMEDIDLKTMEMIRNRVAELVKDPAKAEALKPYYYYLCKRPAFHDEYLQAFNNENVKIVDTQGRGVEQITENGLLVNGVEYPVDCIIFATGFEYGTPYHERVGFDIVGRDGLVLSEYWKDGPYTFQGCMTRGFPNLFFMPQSNMQGAMNVDVVHVMTEYTMHWRHIIRNAEAGGHKEFQPSEAAQAAWVQTVVDQPRSDIEFQKKCTPSRFNNEGHLDERSPLAQNYPLSTMQFFYMLEEWRRTAGLDGIEFDGRPAEEVVPD</sequence>
<dbReference type="InterPro" id="IPR036188">
    <property type="entry name" value="FAD/NAD-bd_sf"/>
</dbReference>
<evidence type="ECO:0000313" key="9">
    <source>
        <dbReference type="Proteomes" id="UP000517694"/>
    </source>
</evidence>
<dbReference type="RefSeq" id="WP_159663491.1">
    <property type="nucleotide sequence ID" value="NZ_JACMHY010000002.1"/>
</dbReference>
<dbReference type="PANTHER" id="PTHR43098:SF4">
    <property type="entry name" value="BLR3857 PROTEIN"/>
    <property type="match status" value="1"/>
</dbReference>
<dbReference type="Proteomes" id="UP000517694">
    <property type="component" value="Unassembled WGS sequence"/>
</dbReference>
<evidence type="ECO:0000256" key="1">
    <source>
        <dbReference type="ARBA" id="ARBA00001974"/>
    </source>
</evidence>
<evidence type="ECO:0000256" key="2">
    <source>
        <dbReference type="ARBA" id="ARBA00010139"/>
    </source>
</evidence>
<evidence type="ECO:0000256" key="5">
    <source>
        <dbReference type="ARBA" id="ARBA00022857"/>
    </source>
</evidence>
<dbReference type="PRINTS" id="PR00411">
    <property type="entry name" value="PNDRDTASEI"/>
</dbReference>
<accession>A0A7X1LPK3</accession>
<keyword evidence="7" id="KW-0503">Monooxygenase</keyword>
<reference evidence="8 9" key="1">
    <citation type="submission" date="2020-08" db="EMBL/GenBank/DDBJ databases">
        <title>Whole-Genome Sequence of French Clinical Streptomyces mexicanus Strain Q0842.</title>
        <authorList>
            <person name="Boxberger M."/>
            <person name="La Scola B."/>
        </authorList>
    </citation>
    <scope>NUCLEOTIDE SEQUENCE [LARGE SCALE GENOMIC DNA]</scope>
    <source>
        <strain evidence="8 9">Marseille-Q0842</strain>
    </source>
</reference>
<dbReference type="Pfam" id="PF13738">
    <property type="entry name" value="Pyr_redox_3"/>
    <property type="match status" value="1"/>
</dbReference>
<protein>
    <submittedName>
        <fullName evidence="8">NAD(P)/FAD-dependent oxidoreductase</fullName>
    </submittedName>
</protein>
<evidence type="ECO:0000256" key="6">
    <source>
        <dbReference type="ARBA" id="ARBA00023002"/>
    </source>
</evidence>
<dbReference type="SUPFAM" id="SSF51905">
    <property type="entry name" value="FAD/NAD(P)-binding domain"/>
    <property type="match status" value="1"/>
</dbReference>
<dbReference type="InterPro" id="IPR050775">
    <property type="entry name" value="FAD-binding_Monooxygenases"/>
</dbReference>
<evidence type="ECO:0000256" key="3">
    <source>
        <dbReference type="ARBA" id="ARBA00022630"/>
    </source>
</evidence>
<organism evidence="8 9">
    <name type="scientific">Streptomyces mexicanus</name>
    <dbReference type="NCBI Taxonomy" id="178566"/>
    <lineage>
        <taxon>Bacteria</taxon>
        <taxon>Bacillati</taxon>
        <taxon>Actinomycetota</taxon>
        <taxon>Actinomycetes</taxon>
        <taxon>Kitasatosporales</taxon>
        <taxon>Streptomycetaceae</taxon>
        <taxon>Streptomyces</taxon>
    </lineage>
</organism>
<keyword evidence="6" id="KW-0560">Oxidoreductase</keyword>
<dbReference type="GO" id="GO:0016709">
    <property type="term" value="F:oxidoreductase activity, acting on paired donors, with incorporation or reduction of molecular oxygen, NAD(P)H as one donor, and incorporation of one atom of oxygen"/>
    <property type="evidence" value="ECO:0007669"/>
    <property type="project" value="UniProtKB-ARBA"/>
</dbReference>
<name>A0A7X1LPK3_9ACTN</name>
<gene>
    <name evidence="8" type="ORF">H1R13_08130</name>
</gene>
<keyword evidence="4" id="KW-0274">FAD</keyword>
<dbReference type="PANTHER" id="PTHR43098">
    <property type="entry name" value="L-ORNITHINE N(5)-MONOOXYGENASE-RELATED"/>
    <property type="match status" value="1"/>
</dbReference>
<dbReference type="EMBL" id="JACMHY010000002">
    <property type="protein sequence ID" value="MBC2864968.1"/>
    <property type="molecule type" value="Genomic_DNA"/>
</dbReference>
<keyword evidence="5" id="KW-0521">NADP</keyword>
<dbReference type="AlphaFoldDB" id="A0A7X1LPK3"/>
<evidence type="ECO:0000256" key="7">
    <source>
        <dbReference type="ARBA" id="ARBA00023033"/>
    </source>
</evidence>
<keyword evidence="9" id="KW-1185">Reference proteome</keyword>
<comment type="cofactor">
    <cofactor evidence="1">
        <name>FAD</name>
        <dbReference type="ChEBI" id="CHEBI:57692"/>
    </cofactor>
</comment>
<dbReference type="Gene3D" id="3.50.50.60">
    <property type="entry name" value="FAD/NAD(P)-binding domain"/>
    <property type="match status" value="2"/>
</dbReference>
<evidence type="ECO:0000313" key="8">
    <source>
        <dbReference type="EMBL" id="MBC2864968.1"/>
    </source>
</evidence>